<evidence type="ECO:0000256" key="1">
    <source>
        <dbReference type="SAM" id="MobiDB-lite"/>
    </source>
</evidence>
<dbReference type="GeneID" id="28815788"/>
<dbReference type="Gene3D" id="1.25.40.20">
    <property type="entry name" value="Ankyrin repeat-containing domain"/>
    <property type="match status" value="2"/>
</dbReference>
<dbReference type="InterPro" id="IPR025676">
    <property type="entry name" value="Clr5_dom"/>
</dbReference>
<dbReference type="OrthoDB" id="194358at2759"/>
<sequence>MPSNQAKAIPEPQWNQHRDDIIDLYLTENMAVICEKMKERGFSATESQYESRLRKWKIHKNGTKEDWKNVCRLVRIRADQGKGSDVYMHGKLIPADKVKRWTSRFLTPMELNNVHQARHPQAPDSFTIKSPKEETSFRFPTPETQNALPIREIMTANLPSCRLSQSIALRGLTFTLGPTPNSRYINPRLLSGPSSSLSQDQEPTGTDNGSNLYNNALQLISDFRNGTFSNLNPLVSTLRLLMPAVILRDFEGPNLILNEEFVNSALTRLVIFTTTNNFAGLESLPSNIIECLRNPTNMRLLEELQSTPGLEVEGFAENLFCASVASGNAGIAEYLLRTSNLDSNQLVCSREGWRFTPIQLAVALGSTEVTRILIRAKADLNKSLLAINPPVLRTLNIAVSEMKDPFFWKVHTDLKLVRMLLEAGAVLGMDELESDIYSGDVKVDAVVLLITSYFSASATRHIAGRILGMLLQEKSDRIPCDLKPPDFTWNVIIGIFDRDPMAINLIRSYMDNHANLHPALDVIAGEGHLELVKALLRPGEIPTTHILIRAIHSGSVELVEYLLDVGADANGHVVTSTKRNMTPIAEAIWSGNAVIVELLKAKIGWL</sequence>
<feature type="domain" description="Clr5" evidence="2">
    <location>
        <begin position="12"/>
        <end position="60"/>
    </location>
</feature>
<dbReference type="KEGG" id="psco:LY89DRAFT_236266"/>
<proteinExistence type="predicted"/>
<dbReference type="InterPro" id="IPR002110">
    <property type="entry name" value="Ankyrin_rpt"/>
</dbReference>
<dbReference type="AlphaFoldDB" id="A0A194WTY3"/>
<dbReference type="Pfam" id="PF14420">
    <property type="entry name" value="Clr5"/>
    <property type="match status" value="1"/>
</dbReference>
<evidence type="ECO:0000313" key="3">
    <source>
        <dbReference type="EMBL" id="KUJ11067.1"/>
    </source>
</evidence>
<evidence type="ECO:0000259" key="2">
    <source>
        <dbReference type="Pfam" id="PF14420"/>
    </source>
</evidence>
<dbReference type="InterPro" id="IPR036770">
    <property type="entry name" value="Ankyrin_rpt-contain_sf"/>
</dbReference>
<dbReference type="EMBL" id="KQ947427">
    <property type="protein sequence ID" value="KUJ11067.1"/>
    <property type="molecule type" value="Genomic_DNA"/>
</dbReference>
<protein>
    <recommendedName>
        <fullName evidence="2">Clr5 domain-containing protein</fullName>
    </recommendedName>
</protein>
<keyword evidence="4" id="KW-1185">Reference proteome</keyword>
<dbReference type="SUPFAM" id="SSF48403">
    <property type="entry name" value="Ankyrin repeat"/>
    <property type="match status" value="1"/>
</dbReference>
<feature type="compositionally biased region" description="Polar residues" evidence="1">
    <location>
        <begin position="199"/>
        <end position="210"/>
    </location>
</feature>
<dbReference type="SMART" id="SM00248">
    <property type="entry name" value="ANK"/>
    <property type="match status" value="4"/>
</dbReference>
<feature type="compositionally biased region" description="Low complexity" evidence="1">
    <location>
        <begin position="189"/>
        <end position="198"/>
    </location>
</feature>
<dbReference type="PANTHER" id="PTHR38788">
    <property type="entry name" value="CLR5 DOMAIN-CONTAINING PROTEIN"/>
    <property type="match status" value="1"/>
</dbReference>
<dbReference type="InParanoid" id="A0A194WTY3"/>
<reference evidence="3 4" key="1">
    <citation type="submission" date="2015-10" db="EMBL/GenBank/DDBJ databases">
        <title>Full genome of DAOMC 229536 Phialocephala scopiformis, a fungal endophyte of spruce producing the potent anti-insectan compound rugulosin.</title>
        <authorList>
            <consortium name="DOE Joint Genome Institute"/>
            <person name="Walker A.K."/>
            <person name="Frasz S.L."/>
            <person name="Seifert K.A."/>
            <person name="Miller J.D."/>
            <person name="Mondo S.J."/>
            <person name="Labutti K."/>
            <person name="Lipzen A."/>
            <person name="Dockter R."/>
            <person name="Kennedy M."/>
            <person name="Grigoriev I.V."/>
            <person name="Spatafora J.W."/>
        </authorList>
    </citation>
    <scope>NUCLEOTIDE SEQUENCE [LARGE SCALE GENOMIC DNA]</scope>
    <source>
        <strain evidence="3 4">CBS 120377</strain>
    </source>
</reference>
<gene>
    <name evidence="3" type="ORF">LY89DRAFT_236266</name>
</gene>
<evidence type="ECO:0000313" key="4">
    <source>
        <dbReference type="Proteomes" id="UP000070700"/>
    </source>
</evidence>
<dbReference type="PANTHER" id="PTHR38788:SF3">
    <property type="entry name" value="CLR5 DOMAIN-CONTAINING PROTEIN"/>
    <property type="match status" value="1"/>
</dbReference>
<accession>A0A194WTY3</accession>
<name>A0A194WTY3_MOLSC</name>
<dbReference type="Proteomes" id="UP000070700">
    <property type="component" value="Unassembled WGS sequence"/>
</dbReference>
<dbReference type="Pfam" id="PF12796">
    <property type="entry name" value="Ank_2"/>
    <property type="match status" value="1"/>
</dbReference>
<feature type="region of interest" description="Disordered" evidence="1">
    <location>
        <begin position="187"/>
        <end position="210"/>
    </location>
</feature>
<dbReference type="RefSeq" id="XP_018065422.1">
    <property type="nucleotide sequence ID" value="XM_018206062.1"/>
</dbReference>
<organism evidence="3 4">
    <name type="scientific">Mollisia scopiformis</name>
    <name type="common">Conifer needle endophyte fungus</name>
    <name type="synonym">Phialocephala scopiformis</name>
    <dbReference type="NCBI Taxonomy" id="149040"/>
    <lineage>
        <taxon>Eukaryota</taxon>
        <taxon>Fungi</taxon>
        <taxon>Dikarya</taxon>
        <taxon>Ascomycota</taxon>
        <taxon>Pezizomycotina</taxon>
        <taxon>Leotiomycetes</taxon>
        <taxon>Helotiales</taxon>
        <taxon>Mollisiaceae</taxon>
        <taxon>Mollisia</taxon>
    </lineage>
</organism>